<name>V5SHD9_9HYPH</name>
<dbReference type="KEGG" id="hni:W911_03770"/>
<proteinExistence type="predicted"/>
<dbReference type="EMBL" id="CP006912">
    <property type="protein sequence ID" value="AHB49912.1"/>
    <property type="molecule type" value="Genomic_DNA"/>
</dbReference>
<reference evidence="2 3" key="1">
    <citation type="journal article" date="2014" name="Genome Announc.">
        <title>Complete Genome Sequence of Hyphomicrobium nitrativorans Strain NL23, a Denitrifying Bacterium Isolated from Biofilm of a Methanol-Fed Denitrification System Treating Seawater at the Montreal Biodome.</title>
        <authorList>
            <person name="Martineau C."/>
            <person name="Villeneuve C."/>
            <person name="Mauffrey F."/>
            <person name="Villemur R."/>
        </authorList>
    </citation>
    <scope>NUCLEOTIDE SEQUENCE [LARGE SCALE GENOMIC DNA]</scope>
    <source>
        <strain evidence="2">NL23</strain>
    </source>
</reference>
<feature type="chain" id="PRO_5004740672" evidence="1">
    <location>
        <begin position="28"/>
        <end position="146"/>
    </location>
</feature>
<sequence>MRVIARTMLSSLLAGAGVLCVAGATNAAPPLPAAAFASKDNASLIDVRHRRHRSFKDDYYDDGGVYYVPPQPARIYRVPDLPPPVVEYRRPLPAPPLTVYTPPVYGWQVAPWGGPPRPASCGKYRYWDGEGCADARYLPPYLGPRW</sequence>
<keyword evidence="1" id="KW-0732">Signal</keyword>
<dbReference type="Proteomes" id="UP000018542">
    <property type="component" value="Chromosome"/>
</dbReference>
<gene>
    <name evidence="2" type="ORF">W911_03770</name>
</gene>
<dbReference type="STRING" id="1029756.W911_03770"/>
<accession>V5SHD9</accession>
<dbReference type="AlphaFoldDB" id="V5SHD9"/>
<evidence type="ECO:0000313" key="3">
    <source>
        <dbReference type="Proteomes" id="UP000018542"/>
    </source>
</evidence>
<keyword evidence="3" id="KW-1185">Reference proteome</keyword>
<protein>
    <submittedName>
        <fullName evidence="2">Uncharacterized protein</fullName>
    </submittedName>
</protein>
<organism evidence="2 3">
    <name type="scientific">Hyphomicrobium nitrativorans NL23</name>
    <dbReference type="NCBI Taxonomy" id="1029756"/>
    <lineage>
        <taxon>Bacteria</taxon>
        <taxon>Pseudomonadati</taxon>
        <taxon>Pseudomonadota</taxon>
        <taxon>Alphaproteobacteria</taxon>
        <taxon>Hyphomicrobiales</taxon>
        <taxon>Hyphomicrobiaceae</taxon>
        <taxon>Hyphomicrobium</taxon>
    </lineage>
</organism>
<evidence type="ECO:0000313" key="2">
    <source>
        <dbReference type="EMBL" id="AHB49912.1"/>
    </source>
</evidence>
<feature type="signal peptide" evidence="1">
    <location>
        <begin position="1"/>
        <end position="27"/>
    </location>
</feature>
<evidence type="ECO:0000256" key="1">
    <source>
        <dbReference type="SAM" id="SignalP"/>
    </source>
</evidence>
<dbReference type="PATRIC" id="fig|1029756.8.peg.787"/>
<dbReference type="RefSeq" id="WP_023786166.1">
    <property type="nucleotide sequence ID" value="NC_022997.1"/>
</dbReference>
<dbReference type="HOGENOM" id="CLU_1774908_0_0_5"/>
<dbReference type="OrthoDB" id="7933957at2"/>